<sequence>GEVIGVSQVLNKKGGPFTDEDESRLRAFTTQVAISLENSKLFDDVQNMKNYSDGMLQSMSNGVITLDDEGAIVTCNAAGLKIMSITEEEIIGLTGKEHFVDKNSWIMDQVEEVSKTQEAEITMDAELVFGEESISANTSILPLADPEGKHLGSLIMIEDISSEKRMKSTMSRYMDPGVADQLLAGGDDVLGGQDLVATLLFSDIRGFTTLTEALGAQGTVSLLNDYFTIMVDCISKEEGMLDKFIGDAIMAAFGVPISHDDDEDRAMRAAITMLTSLEDWNTERKKQGQLPVYMGIGLNTDKIVSGNIGSPKRMDFTMIGDGVNLAARL</sequence>
<dbReference type="SMART" id="SM00044">
    <property type="entry name" value="CYCc"/>
    <property type="match status" value="1"/>
</dbReference>
<feature type="domain" description="Guanylate cyclase" evidence="2">
    <location>
        <begin position="198"/>
        <end position="329"/>
    </location>
</feature>
<dbReference type="SMART" id="SM00091">
    <property type="entry name" value="PAS"/>
    <property type="match status" value="1"/>
</dbReference>
<dbReference type="Gene3D" id="3.30.450.20">
    <property type="entry name" value="PAS domain"/>
    <property type="match status" value="1"/>
</dbReference>
<evidence type="ECO:0000259" key="1">
    <source>
        <dbReference type="PROSITE" id="PS50112"/>
    </source>
</evidence>
<dbReference type="AlphaFoldDB" id="A0A382QR82"/>
<dbReference type="PROSITE" id="PS50125">
    <property type="entry name" value="GUANYLATE_CYCLASE_2"/>
    <property type="match status" value="1"/>
</dbReference>
<evidence type="ECO:0008006" key="4">
    <source>
        <dbReference type="Google" id="ProtNLM"/>
    </source>
</evidence>
<dbReference type="InterPro" id="IPR029016">
    <property type="entry name" value="GAF-like_dom_sf"/>
</dbReference>
<dbReference type="Gene3D" id="3.30.70.1230">
    <property type="entry name" value="Nucleotide cyclase"/>
    <property type="match status" value="1"/>
</dbReference>
<name>A0A382QR82_9ZZZZ</name>
<accession>A0A382QR82</accession>
<dbReference type="PROSITE" id="PS50112">
    <property type="entry name" value="PAS"/>
    <property type="match status" value="1"/>
</dbReference>
<protein>
    <recommendedName>
        <fullName evidence="4">Guanylate cyclase domain-containing protein</fullName>
    </recommendedName>
</protein>
<dbReference type="EMBL" id="UINC01115985">
    <property type="protein sequence ID" value="SVC87405.1"/>
    <property type="molecule type" value="Genomic_DNA"/>
</dbReference>
<evidence type="ECO:0000259" key="2">
    <source>
        <dbReference type="PROSITE" id="PS50125"/>
    </source>
</evidence>
<reference evidence="3" key="1">
    <citation type="submission" date="2018-05" db="EMBL/GenBank/DDBJ databases">
        <authorList>
            <person name="Lanie J.A."/>
            <person name="Ng W.-L."/>
            <person name="Kazmierczak K.M."/>
            <person name="Andrzejewski T.M."/>
            <person name="Davidsen T.M."/>
            <person name="Wayne K.J."/>
            <person name="Tettelin H."/>
            <person name="Glass J.I."/>
            <person name="Rusch D."/>
            <person name="Podicherti R."/>
            <person name="Tsui H.-C.T."/>
            <person name="Winkler M.E."/>
        </authorList>
    </citation>
    <scope>NUCLEOTIDE SEQUENCE</scope>
</reference>
<feature type="non-terminal residue" evidence="3">
    <location>
        <position position="329"/>
    </location>
</feature>
<dbReference type="CDD" id="cd07302">
    <property type="entry name" value="CHD"/>
    <property type="match status" value="1"/>
</dbReference>
<dbReference type="InterPro" id="IPR001054">
    <property type="entry name" value="A/G_cyclase"/>
</dbReference>
<dbReference type="SUPFAM" id="SSF55785">
    <property type="entry name" value="PYP-like sensor domain (PAS domain)"/>
    <property type="match status" value="1"/>
</dbReference>
<evidence type="ECO:0000313" key="3">
    <source>
        <dbReference type="EMBL" id="SVC87405.1"/>
    </source>
</evidence>
<dbReference type="InterPro" id="IPR000014">
    <property type="entry name" value="PAS"/>
</dbReference>
<dbReference type="GO" id="GO:0006171">
    <property type="term" value="P:cAMP biosynthetic process"/>
    <property type="evidence" value="ECO:0007669"/>
    <property type="project" value="TreeGrafter"/>
</dbReference>
<dbReference type="PANTHER" id="PTHR43081:SF1">
    <property type="entry name" value="ADENYLATE CYCLASE, TERMINAL-DIFFERENTIATION SPECIFIC"/>
    <property type="match status" value="1"/>
</dbReference>
<dbReference type="Gene3D" id="3.30.450.40">
    <property type="match status" value="1"/>
</dbReference>
<dbReference type="InterPro" id="IPR029787">
    <property type="entry name" value="Nucleotide_cyclase"/>
</dbReference>
<gene>
    <name evidence="3" type="ORF">METZ01_LOCUS340259</name>
</gene>
<proteinExistence type="predicted"/>
<feature type="domain" description="PAS" evidence="1">
    <location>
        <begin position="55"/>
        <end position="92"/>
    </location>
</feature>
<dbReference type="Pfam" id="PF08448">
    <property type="entry name" value="PAS_4"/>
    <property type="match status" value="1"/>
</dbReference>
<dbReference type="PANTHER" id="PTHR43081">
    <property type="entry name" value="ADENYLATE CYCLASE, TERMINAL-DIFFERENTIATION SPECIFIC-RELATED"/>
    <property type="match status" value="1"/>
</dbReference>
<dbReference type="CDD" id="cd00130">
    <property type="entry name" value="PAS"/>
    <property type="match status" value="1"/>
</dbReference>
<dbReference type="InterPro" id="IPR013656">
    <property type="entry name" value="PAS_4"/>
</dbReference>
<dbReference type="InterPro" id="IPR050697">
    <property type="entry name" value="Adenylyl/Guanylyl_Cyclase_3/4"/>
</dbReference>
<dbReference type="InterPro" id="IPR035965">
    <property type="entry name" value="PAS-like_dom_sf"/>
</dbReference>
<dbReference type="NCBIfam" id="TIGR00229">
    <property type="entry name" value="sensory_box"/>
    <property type="match status" value="1"/>
</dbReference>
<organism evidence="3">
    <name type="scientific">marine metagenome</name>
    <dbReference type="NCBI Taxonomy" id="408172"/>
    <lineage>
        <taxon>unclassified sequences</taxon>
        <taxon>metagenomes</taxon>
        <taxon>ecological metagenomes</taxon>
    </lineage>
</organism>
<feature type="non-terminal residue" evidence="3">
    <location>
        <position position="1"/>
    </location>
</feature>
<dbReference type="SUPFAM" id="SSF55073">
    <property type="entry name" value="Nucleotide cyclase"/>
    <property type="match status" value="1"/>
</dbReference>
<dbReference type="GO" id="GO:0035556">
    <property type="term" value="P:intracellular signal transduction"/>
    <property type="evidence" value="ECO:0007669"/>
    <property type="project" value="InterPro"/>
</dbReference>
<dbReference type="Pfam" id="PF00211">
    <property type="entry name" value="Guanylate_cyc"/>
    <property type="match status" value="1"/>
</dbReference>
<dbReference type="SUPFAM" id="SSF55781">
    <property type="entry name" value="GAF domain-like"/>
    <property type="match status" value="1"/>
</dbReference>